<keyword evidence="1" id="KW-0812">Transmembrane</keyword>
<proteinExistence type="predicted"/>
<name>A0A1G1YY95_9BACT</name>
<dbReference type="EMBL" id="MHIT01000002">
    <property type="protein sequence ID" value="OGY57219.1"/>
    <property type="molecule type" value="Genomic_DNA"/>
</dbReference>
<dbReference type="Gene3D" id="3.30.70.60">
    <property type="match status" value="1"/>
</dbReference>
<comment type="caution">
    <text evidence="2">The sequence shown here is derived from an EMBL/GenBank/DDBJ whole genome shotgun (WGS) entry which is preliminary data.</text>
</comment>
<dbReference type="InterPro" id="IPR014717">
    <property type="entry name" value="Transl_elong_EF1B/ribsomal_bS6"/>
</dbReference>
<keyword evidence="1" id="KW-0472">Membrane</keyword>
<evidence type="ECO:0000313" key="3">
    <source>
        <dbReference type="Proteomes" id="UP000177062"/>
    </source>
</evidence>
<organism evidence="2 3">
    <name type="scientific">Candidatus Colwellbacteria bacterium RBG_13_48_8</name>
    <dbReference type="NCBI Taxonomy" id="1797685"/>
    <lineage>
        <taxon>Bacteria</taxon>
        <taxon>Candidatus Colwelliibacteriota</taxon>
    </lineage>
</organism>
<dbReference type="AlphaFoldDB" id="A0A1G1YY95"/>
<evidence type="ECO:0000313" key="2">
    <source>
        <dbReference type="EMBL" id="OGY57219.1"/>
    </source>
</evidence>
<evidence type="ECO:0000256" key="1">
    <source>
        <dbReference type="SAM" id="Phobius"/>
    </source>
</evidence>
<dbReference type="Proteomes" id="UP000177062">
    <property type="component" value="Unassembled WGS sequence"/>
</dbReference>
<keyword evidence="1" id="KW-1133">Transmembrane helix</keyword>
<gene>
    <name evidence="2" type="ORF">A2Y84_00165</name>
</gene>
<sequence>MRPAAKRLYGIVVSLVLLIGALIIYASLLIPQYREVQNLRGERGALSVLVKEQEAAVKAVKQLLQQYSNITSLRETLGLTIPDEENIASTVNQLQGIANSNSMLITSLSLKPLPSELAEADSVEKPVGKIRIAVGLVGNYEALKGYLKALETNIRILDAYALRVSGAGASGGPYQYELEVDTYYQP</sequence>
<protein>
    <recommendedName>
        <fullName evidence="4">Type 4a pilus biogenesis protein PilO</fullName>
    </recommendedName>
</protein>
<accession>A0A1G1YY95</accession>
<evidence type="ECO:0008006" key="4">
    <source>
        <dbReference type="Google" id="ProtNLM"/>
    </source>
</evidence>
<reference evidence="2 3" key="1">
    <citation type="journal article" date="2016" name="Nat. Commun.">
        <title>Thousands of microbial genomes shed light on interconnected biogeochemical processes in an aquifer system.</title>
        <authorList>
            <person name="Anantharaman K."/>
            <person name="Brown C.T."/>
            <person name="Hug L.A."/>
            <person name="Sharon I."/>
            <person name="Castelle C.J."/>
            <person name="Probst A.J."/>
            <person name="Thomas B.C."/>
            <person name="Singh A."/>
            <person name="Wilkins M.J."/>
            <person name="Karaoz U."/>
            <person name="Brodie E.L."/>
            <person name="Williams K.H."/>
            <person name="Hubbard S.S."/>
            <person name="Banfield J.F."/>
        </authorList>
    </citation>
    <scope>NUCLEOTIDE SEQUENCE [LARGE SCALE GENOMIC DNA]</scope>
</reference>
<feature type="transmembrane region" description="Helical" evidence="1">
    <location>
        <begin position="7"/>
        <end position="30"/>
    </location>
</feature>